<dbReference type="InterPro" id="IPR016161">
    <property type="entry name" value="Ald_DH/histidinol_DH"/>
</dbReference>
<dbReference type="SUPFAM" id="SSF53720">
    <property type="entry name" value="ALDH-like"/>
    <property type="match status" value="1"/>
</dbReference>
<accession>A0A0D4ZZY7</accession>
<protein>
    <submittedName>
        <fullName evidence="6">Aldehyde dehydrogenase</fullName>
        <ecNumber evidence="6">1.2.1.3</ecNumber>
    </submittedName>
</protein>
<gene>
    <name evidence="6" type="ORF">pJE1_148</name>
</gene>
<proteinExistence type="inferred from homology"/>
<dbReference type="PANTHER" id="PTHR11699">
    <property type="entry name" value="ALDEHYDE DEHYDROGENASE-RELATED"/>
    <property type="match status" value="1"/>
</dbReference>
<reference evidence="6" key="1">
    <citation type="submission" date="2014-06" db="EMBL/GenBank/DDBJ databases">
        <title>Molecular and ecological studies on carbamate pesticide degrading bacteria isolated from agricultural soils.</title>
        <authorList>
            <person name="Kim D.-U."/>
            <person name="Ka J.-O."/>
        </authorList>
    </citation>
    <scope>NUCLEOTIDE SEQUENCE</scope>
    <source>
        <strain evidence="6">JE1</strain>
        <plasmid evidence="6">pJE1</plasmid>
    </source>
</reference>
<dbReference type="AlphaFoldDB" id="A0A0D4ZZY7"/>
<feature type="active site" evidence="3">
    <location>
        <position position="268"/>
    </location>
</feature>
<dbReference type="EC" id="1.2.1.3" evidence="6"/>
<dbReference type="FunFam" id="3.40.309.10:FF:000012">
    <property type="entry name" value="Betaine aldehyde dehydrogenase"/>
    <property type="match status" value="1"/>
</dbReference>
<dbReference type="InterPro" id="IPR029510">
    <property type="entry name" value="Ald_DH_CS_GLU"/>
</dbReference>
<evidence type="ECO:0000259" key="5">
    <source>
        <dbReference type="Pfam" id="PF00171"/>
    </source>
</evidence>
<evidence type="ECO:0000256" key="3">
    <source>
        <dbReference type="PROSITE-ProRule" id="PRU10007"/>
    </source>
</evidence>
<dbReference type="GO" id="GO:0004029">
    <property type="term" value="F:aldehyde dehydrogenase (NAD+) activity"/>
    <property type="evidence" value="ECO:0007669"/>
    <property type="project" value="UniProtKB-EC"/>
</dbReference>
<comment type="similarity">
    <text evidence="1 4">Belongs to the aldehyde dehydrogenase family.</text>
</comment>
<dbReference type="Gene3D" id="3.40.309.10">
    <property type="entry name" value="Aldehyde Dehydrogenase, Chain A, domain 2"/>
    <property type="match status" value="1"/>
</dbReference>
<dbReference type="InterPro" id="IPR016162">
    <property type="entry name" value="Ald_DH_N"/>
</dbReference>
<dbReference type="InterPro" id="IPR016163">
    <property type="entry name" value="Ald_DH_C"/>
</dbReference>
<geneLocation type="plasmid" evidence="6">
    <name>pJE1</name>
</geneLocation>
<evidence type="ECO:0000256" key="2">
    <source>
        <dbReference type="ARBA" id="ARBA00023002"/>
    </source>
</evidence>
<keyword evidence="2 4" id="KW-0560">Oxidoreductase</keyword>
<dbReference type="PROSITE" id="PS00687">
    <property type="entry name" value="ALDEHYDE_DEHYDR_GLU"/>
    <property type="match status" value="1"/>
</dbReference>
<evidence type="ECO:0000256" key="4">
    <source>
        <dbReference type="RuleBase" id="RU003345"/>
    </source>
</evidence>
<dbReference type="EMBL" id="KM017071">
    <property type="protein sequence ID" value="AJW29570.1"/>
    <property type="molecule type" value="Genomic_DNA"/>
</dbReference>
<organism evidence="6">
    <name type="scientific">Sphingomonas sp. JE1</name>
    <dbReference type="NCBI Taxonomy" id="1628059"/>
    <lineage>
        <taxon>Bacteria</taxon>
        <taxon>Pseudomonadati</taxon>
        <taxon>Pseudomonadota</taxon>
        <taxon>Alphaproteobacteria</taxon>
        <taxon>Sphingomonadales</taxon>
        <taxon>Sphingomonadaceae</taxon>
        <taxon>Sphingomonas</taxon>
    </lineage>
</organism>
<dbReference type="Pfam" id="PF00171">
    <property type="entry name" value="Aldedh"/>
    <property type="match status" value="1"/>
</dbReference>
<dbReference type="InterPro" id="IPR015590">
    <property type="entry name" value="Aldehyde_DH_dom"/>
</dbReference>
<dbReference type="PROSITE" id="PS00070">
    <property type="entry name" value="ALDEHYDE_DEHYDR_CYS"/>
    <property type="match status" value="1"/>
</dbReference>
<sequence>MNAISQLHTVQSRMSAFLSKRHGMFINGDWTDSSADETIAVIDPATEEVIATVQAGGEAEVDRAVRAARAAFDNGPWPNMAPIDRMMIMLRLADVIEAAADEIAFLETIDNGMPMWLSTGAAAKAVLHLRHFAGICGRLGGQVHNVTQPDIHAYSIKEPVGVVGAITPWNFPFVMAVAKMAQALAAGCTVVLKPSEITPLSALRLGELIQQAGFPDGVVNIIVGYGRDAGKALVEHLLVDKISFTGSTATGKWIVQAAAGNLKRVTLELGGKSPTIVFPDADVERAVPGAAMAVFANSGQVCVAGSRLFIHRKIFDKMVDGISAFAANLKVGSGLDADSQIGPLVSRDQLDRVSGFIESGINEGAHVVHGGKRVGDAGYFVQPTVVAETHGDMRIIKEEIFGPVVAAIPFDDDDLDQIAARANDTNYGLAAYIWSSDASKIHKLARKLRAGLIQVNGGTALDPALPFGGFKESGWGREYGAEGVEAYMETKSVAIQL</sequence>
<name>A0A0D4ZZY7_9SPHN</name>
<keyword evidence="6" id="KW-0614">Plasmid</keyword>
<evidence type="ECO:0000256" key="1">
    <source>
        <dbReference type="ARBA" id="ARBA00009986"/>
    </source>
</evidence>
<dbReference type="FunFam" id="3.40.605.10:FF:000007">
    <property type="entry name" value="NAD/NADP-dependent betaine aldehyde dehydrogenase"/>
    <property type="match status" value="1"/>
</dbReference>
<dbReference type="InterPro" id="IPR016160">
    <property type="entry name" value="Ald_DH_CS_CYS"/>
</dbReference>
<evidence type="ECO:0000313" key="6">
    <source>
        <dbReference type="EMBL" id="AJW29570.1"/>
    </source>
</evidence>
<dbReference type="Gene3D" id="3.40.605.10">
    <property type="entry name" value="Aldehyde Dehydrogenase, Chain A, domain 1"/>
    <property type="match status" value="1"/>
</dbReference>
<feature type="domain" description="Aldehyde dehydrogenase" evidence="5">
    <location>
        <begin position="30"/>
        <end position="493"/>
    </location>
</feature>